<dbReference type="SUPFAM" id="SSF53822">
    <property type="entry name" value="Periplasmic binding protein-like I"/>
    <property type="match status" value="1"/>
</dbReference>
<dbReference type="Pfam" id="PF00356">
    <property type="entry name" value="LacI"/>
    <property type="match status" value="1"/>
</dbReference>
<protein>
    <submittedName>
        <fullName evidence="6">LacI family transcriptional regulator</fullName>
    </submittedName>
</protein>
<name>A0ABY4IE41_9MICO</name>
<keyword evidence="3" id="KW-0238">DNA-binding</keyword>
<keyword evidence="4" id="KW-0804">Transcription</keyword>
<dbReference type="PANTHER" id="PTHR30146">
    <property type="entry name" value="LACI-RELATED TRANSCRIPTIONAL REPRESSOR"/>
    <property type="match status" value="1"/>
</dbReference>
<evidence type="ECO:0000313" key="7">
    <source>
        <dbReference type="Proteomes" id="UP000831467"/>
    </source>
</evidence>
<dbReference type="InterPro" id="IPR028082">
    <property type="entry name" value="Peripla_BP_I"/>
</dbReference>
<dbReference type="Gene3D" id="1.10.260.40">
    <property type="entry name" value="lambda repressor-like DNA-binding domains"/>
    <property type="match status" value="1"/>
</dbReference>
<dbReference type="Proteomes" id="UP000831467">
    <property type="component" value="Chromosome"/>
</dbReference>
<gene>
    <name evidence="6" type="ORF">KV394_06860</name>
</gene>
<evidence type="ECO:0000256" key="2">
    <source>
        <dbReference type="ARBA" id="ARBA00023015"/>
    </source>
</evidence>
<accession>A0ABY4IE41</accession>
<organism evidence="6 7">
    <name type="scientific">Microbacterium sufflavum</name>
    <dbReference type="NCBI Taxonomy" id="2851649"/>
    <lineage>
        <taxon>Bacteria</taxon>
        <taxon>Bacillati</taxon>
        <taxon>Actinomycetota</taxon>
        <taxon>Actinomycetes</taxon>
        <taxon>Micrococcales</taxon>
        <taxon>Microbacteriaceae</taxon>
        <taxon>Microbacterium</taxon>
    </lineage>
</organism>
<dbReference type="PROSITE" id="PS50932">
    <property type="entry name" value="HTH_LACI_2"/>
    <property type="match status" value="1"/>
</dbReference>
<feature type="domain" description="HTH lacI-type" evidence="5">
    <location>
        <begin position="11"/>
        <end position="67"/>
    </location>
</feature>
<evidence type="ECO:0000256" key="4">
    <source>
        <dbReference type="ARBA" id="ARBA00023163"/>
    </source>
</evidence>
<proteinExistence type="predicted"/>
<evidence type="ECO:0000259" key="5">
    <source>
        <dbReference type="PROSITE" id="PS50932"/>
    </source>
</evidence>
<dbReference type="InterPro" id="IPR010982">
    <property type="entry name" value="Lambda_DNA-bd_dom_sf"/>
</dbReference>
<dbReference type="SMART" id="SM00354">
    <property type="entry name" value="HTH_LACI"/>
    <property type="match status" value="1"/>
</dbReference>
<dbReference type="CDD" id="cd01392">
    <property type="entry name" value="HTH_LacI"/>
    <property type="match status" value="1"/>
</dbReference>
<keyword evidence="1" id="KW-0678">Repressor</keyword>
<dbReference type="EMBL" id="CP078076">
    <property type="protein sequence ID" value="UPL10839.1"/>
    <property type="molecule type" value="Genomic_DNA"/>
</dbReference>
<dbReference type="Pfam" id="PF00532">
    <property type="entry name" value="Peripla_BP_1"/>
    <property type="match status" value="1"/>
</dbReference>
<dbReference type="InterPro" id="IPR000843">
    <property type="entry name" value="HTH_LacI"/>
</dbReference>
<keyword evidence="2" id="KW-0805">Transcription regulation</keyword>
<evidence type="ECO:0000313" key="6">
    <source>
        <dbReference type="EMBL" id="UPL10839.1"/>
    </source>
</evidence>
<evidence type="ECO:0000256" key="3">
    <source>
        <dbReference type="ARBA" id="ARBA00023125"/>
    </source>
</evidence>
<keyword evidence="7" id="KW-1185">Reference proteome</keyword>
<sequence length="341" mass="36562">MPDSPPARGRVRLIDVAELAGVTKSVASRILSRDETLNVRPSTRARVLDAAERLQYSPHAGARALAASTTGALSLLIPDLTNPVYARIARGAYQRAHDLGYVVLLAEDNEETDARADFTDLVDAGRVDGLLIASARQDHPLIESGRLAAIPHVFVNRTVPDSGRNVTVDLELASRVAYEYLHGLGHRAVAHISGPGGLSPARDRERGFLEAAARSHAPIPHVVHADFSEAGGYAAVEEILRERPDITAIYAGTLPQSIGALKSLQVLGRRVPHEVSLLSYDDLPMAAYLTPALTTLELPLQELGTAAVDELVQQLRGGPPRDVTLGSHIRIVERDSVTSIS</sequence>
<dbReference type="SUPFAM" id="SSF47413">
    <property type="entry name" value="lambda repressor-like DNA-binding domains"/>
    <property type="match status" value="1"/>
</dbReference>
<reference evidence="6 7" key="1">
    <citation type="submission" date="2021-06" db="EMBL/GenBank/DDBJ databases">
        <title>Genome-based taxonomic framework of Microbacterium strains isolated from marine environment, the description of four new species and reclassification of four preexisting species.</title>
        <authorList>
            <person name="Lee S.D."/>
            <person name="Kim S.-M."/>
            <person name="Byeon Y.-S."/>
            <person name="Yang H.L."/>
            <person name="Kim I.S."/>
        </authorList>
    </citation>
    <scope>NUCLEOTIDE SEQUENCE [LARGE SCALE GENOMIC DNA]</scope>
    <source>
        <strain evidence="6 7">SSW1-51</strain>
    </source>
</reference>
<dbReference type="RefSeq" id="WP_205814383.1">
    <property type="nucleotide sequence ID" value="NZ_CP078076.1"/>
</dbReference>
<dbReference type="CDD" id="cd06267">
    <property type="entry name" value="PBP1_LacI_sugar_binding-like"/>
    <property type="match status" value="1"/>
</dbReference>
<dbReference type="Gene3D" id="3.40.50.2300">
    <property type="match status" value="2"/>
</dbReference>
<dbReference type="InterPro" id="IPR001761">
    <property type="entry name" value="Peripla_BP/Lac1_sug-bd_dom"/>
</dbReference>
<dbReference type="PANTHER" id="PTHR30146:SF148">
    <property type="entry name" value="HTH-TYPE TRANSCRIPTIONAL REPRESSOR PURR-RELATED"/>
    <property type="match status" value="1"/>
</dbReference>
<evidence type="ECO:0000256" key="1">
    <source>
        <dbReference type="ARBA" id="ARBA00022491"/>
    </source>
</evidence>